<evidence type="ECO:0000313" key="3">
    <source>
        <dbReference type="Proteomes" id="UP001165366"/>
    </source>
</evidence>
<feature type="transmembrane region" description="Helical" evidence="1">
    <location>
        <begin position="12"/>
        <end position="30"/>
    </location>
</feature>
<accession>A0ABS9K8G4</accession>
<reference evidence="2" key="2">
    <citation type="submission" date="2024-05" db="EMBL/GenBank/DDBJ databases">
        <title>Rhodohalobacter halophilus gen. nov., sp. nov., a moderately halophilic member of the family Balneolaceae.</title>
        <authorList>
            <person name="Xia J."/>
        </authorList>
    </citation>
    <scope>NUCLEOTIDE SEQUENCE</scope>
    <source>
        <strain evidence="2">WB101</strain>
    </source>
</reference>
<organism evidence="2 3">
    <name type="scientific">Rhodohalobacter sulfatireducens</name>
    <dbReference type="NCBI Taxonomy" id="2911366"/>
    <lineage>
        <taxon>Bacteria</taxon>
        <taxon>Pseudomonadati</taxon>
        <taxon>Balneolota</taxon>
        <taxon>Balneolia</taxon>
        <taxon>Balneolales</taxon>
        <taxon>Balneolaceae</taxon>
        <taxon>Rhodohalobacter</taxon>
    </lineage>
</organism>
<dbReference type="Proteomes" id="UP001165366">
    <property type="component" value="Unassembled WGS sequence"/>
</dbReference>
<comment type="caution">
    <text evidence="2">The sequence shown here is derived from an EMBL/GenBank/DDBJ whole genome shotgun (WGS) entry which is preliminary data.</text>
</comment>
<gene>
    <name evidence="2" type="ORF">L6773_00925</name>
</gene>
<proteinExistence type="predicted"/>
<protein>
    <recommendedName>
        <fullName evidence="4">DUF4760 domain-containing protein</fullName>
    </recommendedName>
</protein>
<evidence type="ECO:0000256" key="1">
    <source>
        <dbReference type="SAM" id="Phobius"/>
    </source>
</evidence>
<dbReference type="EMBL" id="JAKLWS010000001">
    <property type="protein sequence ID" value="MCG2587108.1"/>
    <property type="molecule type" value="Genomic_DNA"/>
</dbReference>
<reference evidence="2" key="1">
    <citation type="submission" date="2022-01" db="EMBL/GenBank/DDBJ databases">
        <authorList>
            <person name="Wang Y."/>
        </authorList>
    </citation>
    <scope>NUCLEOTIDE SEQUENCE</scope>
    <source>
        <strain evidence="2">WB101</strain>
    </source>
</reference>
<keyword evidence="1" id="KW-1133">Transmembrane helix</keyword>
<dbReference type="RefSeq" id="WP_237851954.1">
    <property type="nucleotide sequence ID" value="NZ_JAKLWS010000001.1"/>
</dbReference>
<keyword evidence="1" id="KW-0812">Transmembrane</keyword>
<keyword evidence="3" id="KW-1185">Reference proteome</keyword>
<keyword evidence="1" id="KW-0472">Membrane</keyword>
<evidence type="ECO:0008006" key="4">
    <source>
        <dbReference type="Google" id="ProtNLM"/>
    </source>
</evidence>
<name>A0ABS9K8G4_9BACT</name>
<evidence type="ECO:0000313" key="2">
    <source>
        <dbReference type="EMBL" id="MCG2587108.1"/>
    </source>
</evidence>
<sequence length="159" mass="18742">MENFWPNSLLDIISIFTGLFVIVGGVMALVRYRNAVKLQGADILLRMEDEFRELLPILDDIESEYSYKVKVSPVLTKFLENQVLTSEEREIIKDIDRCLRFFYLCSVMSNDLSIDNGSLSKAYYHYMDELVSNSHPELKTYVYKYYPRLFSWIKKHIES</sequence>